<dbReference type="EMBL" id="JACJVO010000033">
    <property type="protein sequence ID" value="MBB6734405.1"/>
    <property type="molecule type" value="Genomic_DNA"/>
</dbReference>
<feature type="domain" description="F5/8 type C" evidence="3">
    <location>
        <begin position="307"/>
        <end position="445"/>
    </location>
</feature>
<gene>
    <name evidence="4" type="ORF">H7C18_26110</name>
</gene>
<feature type="chain" id="PRO_5031098725" evidence="2">
    <location>
        <begin position="34"/>
        <end position="1296"/>
    </location>
</feature>
<dbReference type="RefSeq" id="WP_185132066.1">
    <property type="nucleotide sequence ID" value="NZ_JACJVO010000033.1"/>
</dbReference>
<dbReference type="PROSITE" id="PS50022">
    <property type="entry name" value="FA58C_3"/>
    <property type="match status" value="4"/>
</dbReference>
<evidence type="ECO:0000256" key="1">
    <source>
        <dbReference type="SAM" id="MobiDB-lite"/>
    </source>
</evidence>
<accession>A0A7X0SQQ8</accession>
<dbReference type="Proteomes" id="UP000564644">
    <property type="component" value="Unassembled WGS sequence"/>
</dbReference>
<dbReference type="SMART" id="SM00231">
    <property type="entry name" value="FA58C"/>
    <property type="match status" value="4"/>
</dbReference>
<comment type="caution">
    <text evidence="4">The sequence shown here is derived from an EMBL/GenBank/DDBJ whole genome shotgun (WGS) entry which is preliminary data.</text>
</comment>
<dbReference type="SUPFAM" id="SSF48208">
    <property type="entry name" value="Six-hairpin glycosidases"/>
    <property type="match status" value="1"/>
</dbReference>
<organism evidence="4 5">
    <name type="scientific">Cohnella zeiphila</name>
    <dbReference type="NCBI Taxonomy" id="2761120"/>
    <lineage>
        <taxon>Bacteria</taxon>
        <taxon>Bacillati</taxon>
        <taxon>Bacillota</taxon>
        <taxon>Bacilli</taxon>
        <taxon>Bacillales</taxon>
        <taxon>Paenibacillaceae</taxon>
        <taxon>Cohnella</taxon>
    </lineage>
</organism>
<evidence type="ECO:0000313" key="4">
    <source>
        <dbReference type="EMBL" id="MBB6734405.1"/>
    </source>
</evidence>
<dbReference type="PANTHER" id="PTHR24543:SF325">
    <property type="entry name" value="F5_8 TYPE C DOMAIN-CONTAINING PROTEIN"/>
    <property type="match status" value="1"/>
</dbReference>
<keyword evidence="5" id="KW-1185">Reference proteome</keyword>
<dbReference type="InterPro" id="IPR008928">
    <property type="entry name" value="6-hairpin_glycosidase_sf"/>
</dbReference>
<feature type="domain" description="F5/8 type C" evidence="3">
    <location>
        <begin position="170"/>
        <end position="289"/>
    </location>
</feature>
<feature type="domain" description="F5/8 type C" evidence="3">
    <location>
        <begin position="35"/>
        <end position="169"/>
    </location>
</feature>
<evidence type="ECO:0000313" key="5">
    <source>
        <dbReference type="Proteomes" id="UP000564644"/>
    </source>
</evidence>
<evidence type="ECO:0000259" key="3">
    <source>
        <dbReference type="PROSITE" id="PS50022"/>
    </source>
</evidence>
<proteinExistence type="predicted"/>
<feature type="signal peptide" evidence="2">
    <location>
        <begin position="1"/>
        <end position="33"/>
    </location>
</feature>
<dbReference type="Gene3D" id="2.60.120.260">
    <property type="entry name" value="Galactose-binding domain-like"/>
    <property type="match status" value="4"/>
</dbReference>
<feature type="region of interest" description="Disordered" evidence="1">
    <location>
        <begin position="1136"/>
        <end position="1161"/>
    </location>
</feature>
<feature type="domain" description="F5/8 type C" evidence="3">
    <location>
        <begin position="982"/>
        <end position="1127"/>
    </location>
</feature>
<dbReference type="Pfam" id="PF00754">
    <property type="entry name" value="F5_F8_type_C"/>
    <property type="match status" value="4"/>
</dbReference>
<dbReference type="GO" id="GO:0005975">
    <property type="term" value="P:carbohydrate metabolic process"/>
    <property type="evidence" value="ECO:0007669"/>
    <property type="project" value="InterPro"/>
</dbReference>
<dbReference type="InterPro" id="IPR000421">
    <property type="entry name" value="FA58C"/>
</dbReference>
<protein>
    <submittedName>
        <fullName evidence="4">Discoidin domain-containing protein</fullName>
    </submittedName>
</protein>
<dbReference type="PANTHER" id="PTHR24543">
    <property type="entry name" value="MULTICOPPER OXIDASE-RELATED"/>
    <property type="match status" value="1"/>
</dbReference>
<evidence type="ECO:0000256" key="2">
    <source>
        <dbReference type="SAM" id="SignalP"/>
    </source>
</evidence>
<dbReference type="SUPFAM" id="SSF49785">
    <property type="entry name" value="Galactose-binding domain-like"/>
    <property type="match status" value="4"/>
</dbReference>
<keyword evidence="2" id="KW-0732">Signal</keyword>
<sequence length="1296" mass="142593">MQQKRWRRAIGQYLICVLTVVALLLSIFPVAFADAAKEDVNLSLGQTATASSVQDAAHNVEMAIDGNSSTRWAANGSSKPQWLQVDLGASRRISEVETSFEFTDSYYQYKIETSNDGSAWTTFADRTGNTALAKGEYRDTGSALGRYVRIAVTGTQDAGMWASIKEFRIAPFEQEDVVNAALGKAVSASSAQDSAHAPEMAVDGDSAMTRWAANGSSKPQWLQVDLGQSYRIVGTQTFFEFDDSYYQYKVEVSQDQSTWTTLADRTSNTVLGAPFYDDRGGVTGRYVRITVTGQQNASVWASIKEFKVLATLNLAQGKPATSSSNQDVAYGPDRAVDGDSVGTRWAANGSSKPQWLQIDLGQPLAIARIETAFEFTDSYYQYKIEVSDNGSQWHLFADRTTNTELANPAYTDLGSQTGRFVRITVTGTQSSGMWASIYEFKVFGPESPTLSTNQLISGDYRLKTETVAPNRYGIGIYRSNGERVYGQSMPQSVLIKDSMGNMRAYESAYTSAAWTGGGLTLSGTVTTDNGSQIGFQDVYTATAAGGGEGSFVVSRTATVLRADSRDEGFNTKFSLTPAAPESIMQYDMLAPGVWYKQNADAVAGALGKGFDDDYDYIREMRLTLPFFMMQNRNSGDIASLGHINAEDASGVTEKTSEWLVDGSIQFGSLGVHKGTQPSLDFVYPGMEGEKSYLGGGWTRRSHPVQAGFSHQYQLALRFTSGTDYNEAMKNHWRYYYGLYNPQVQAVSVPSVYNNAIELLDTYSRDYNGVIGLPFKAAIPNGQVTGNGMVMGFVGQQLPAAYQMIRYGLQNNDSGILNKGSAMVDFWVNHSMTPSGLPKIWYEPYESGGSFRPNDVDLRTVSDGMEGVVDAYRVMEENGQTKTAWLNYAQTFGDWLVANQNADGSYYRIYNQAGNPVHTGKFNTTNPIRFLIKLYRVTNDMDYLNAAVAAGDYAYDHVYETTQYVGGTSDNNNTIDKEAGALAINAFLALYDATKTAKWLTAAQGAAAYTETWTYAWNYEITPGGTRWAAAGDAKPQWLQVDLGQTTAIEKVETYFEFPNNIYQYKIEVSNDGTNWTLFKDRTSNSAAGSPSYEDTGSANARYVRLTVTGTESPGDWVSVWELKVYRSSDHTNIAVGKPTTASTYDSDRNAPSKATDGSVDTNDYSPFPASGLVGQSLVATGHSYTDMYMAYMGAAYYRLYLYTDDEHDLNMARILQNNANRTTDWNGTLGYAYPGLVEEGGDVTEFKYDGIGVWLTWCTVAQLEPLSLLEDRFGSMSIDEIEQLPLQTRKQLNEEF</sequence>
<name>A0A7X0SQQ8_9BACL</name>
<dbReference type="InterPro" id="IPR008979">
    <property type="entry name" value="Galactose-bd-like_sf"/>
</dbReference>
<reference evidence="4 5" key="1">
    <citation type="submission" date="2020-08" db="EMBL/GenBank/DDBJ databases">
        <title>Cohnella phylogeny.</title>
        <authorList>
            <person name="Dunlap C."/>
        </authorList>
    </citation>
    <scope>NUCLEOTIDE SEQUENCE [LARGE SCALE GENOMIC DNA]</scope>
    <source>
        <strain evidence="4 5">CBP 2801</strain>
    </source>
</reference>